<sequence length="737" mass="83007">MGIQGLLPLLKSIMVPTHIKDLEGCCVAVDTYSWLHKGALSCSKELCKGQPTSKHIDYCMHRVNLLRHYGVRPILIFDGGLLPMKSEQEIKRARARKENLARAIEHETNGNNAAAYDCYQKAVDISPSVAYELIQVLKQQNVNYVVAPYEADAQMTFLAVNKQVDAVITEDSDLIAFGCPRIIYKMDKFGQAVEFRYSKLEQDKELNFAGFSKQMLLEMCILSGCDYLTSLPGMGLKRAHALMKKFRSYHKVIKHLKYSAVAVSPNYEDSFRKAIMTFQHQRVYDPMVEDIVHLSNLPDHVGDDLEFLAIPQDIARGIAKGDLDPITKMPFEMGKADRKYSGKSIMNEFNTSAISFPLPPKGFASLEAKRRFRVPRITPKHPDPTNESLTRVEQKTEEAATETDCSPASLFDNFRYLGNVTPPKGYVEFEHKVNSGDGITSPERCKSPCSGLGGKEDTMVDNRRPHDPLLQQSRHSIHKPCITLHKEHDSEGKMRKENTKIIVRSSYFQHKVSEGIDEENSNEDVTMHKREDINPEHECKSATDAGKTKIIISNRKAITRSSYFVHKPVNENYHDTIDENIGRDDLATTEYTMHESDSSGYLKSAQMKRKVAPVDSVQMENTNSKYIRTNDSLPVQGSSISTLDDTITEAKDEGGTFGCNISHLENYSDIADKSIERFVSVISSFRYSPSGSRASGLRAPLKDVRNTCTSRSNSGLDFSNFAYVPTKRKDSSAYRRR</sequence>
<dbReference type="EMBL" id="CM037156">
    <property type="protein sequence ID" value="KAH7836839.1"/>
    <property type="molecule type" value="Genomic_DNA"/>
</dbReference>
<comment type="caution">
    <text evidence="1">The sequence shown here is derived from an EMBL/GenBank/DDBJ whole genome shotgun (WGS) entry which is preliminary data.</text>
</comment>
<gene>
    <name evidence="1" type="ORF">Vadar_006278</name>
</gene>
<accession>A0ACB7X7Y2</accession>
<reference evidence="1 2" key="1">
    <citation type="journal article" date="2021" name="Hortic Res">
        <title>High-quality reference genome and annotation aids understanding of berry development for evergreen blueberry (Vaccinium darrowii).</title>
        <authorList>
            <person name="Yu J."/>
            <person name="Hulse-Kemp A.M."/>
            <person name="Babiker E."/>
            <person name="Staton M."/>
        </authorList>
    </citation>
    <scope>NUCLEOTIDE SEQUENCE [LARGE SCALE GENOMIC DNA]</scope>
    <source>
        <strain evidence="2">cv. NJ 8807/NJ 8810</strain>
        <tissue evidence="1">Young leaf</tissue>
    </source>
</reference>
<evidence type="ECO:0000313" key="2">
    <source>
        <dbReference type="Proteomes" id="UP000828048"/>
    </source>
</evidence>
<evidence type="ECO:0000313" key="1">
    <source>
        <dbReference type="EMBL" id="KAH7836839.1"/>
    </source>
</evidence>
<proteinExistence type="predicted"/>
<name>A0ACB7X7Y2_9ERIC</name>
<dbReference type="Proteomes" id="UP000828048">
    <property type="component" value="Chromosome 6"/>
</dbReference>
<protein>
    <submittedName>
        <fullName evidence="1">Uncharacterized protein</fullName>
    </submittedName>
</protein>
<organism evidence="1 2">
    <name type="scientific">Vaccinium darrowii</name>
    <dbReference type="NCBI Taxonomy" id="229202"/>
    <lineage>
        <taxon>Eukaryota</taxon>
        <taxon>Viridiplantae</taxon>
        <taxon>Streptophyta</taxon>
        <taxon>Embryophyta</taxon>
        <taxon>Tracheophyta</taxon>
        <taxon>Spermatophyta</taxon>
        <taxon>Magnoliopsida</taxon>
        <taxon>eudicotyledons</taxon>
        <taxon>Gunneridae</taxon>
        <taxon>Pentapetalae</taxon>
        <taxon>asterids</taxon>
        <taxon>Ericales</taxon>
        <taxon>Ericaceae</taxon>
        <taxon>Vaccinioideae</taxon>
        <taxon>Vaccinieae</taxon>
        <taxon>Vaccinium</taxon>
    </lineage>
</organism>
<keyword evidence="2" id="KW-1185">Reference proteome</keyword>